<dbReference type="AlphaFoldDB" id="A0AAV9R9L5"/>
<reference evidence="1 2" key="1">
    <citation type="submission" date="2021-06" db="EMBL/GenBank/DDBJ databases">
        <authorList>
            <person name="Palmer J.M."/>
        </authorList>
    </citation>
    <scope>NUCLEOTIDE SEQUENCE [LARGE SCALE GENOMIC DNA]</scope>
    <source>
        <strain evidence="1 2">MEX-2019</strain>
        <tissue evidence="1">Muscle</tissue>
    </source>
</reference>
<keyword evidence="2" id="KW-1185">Reference proteome</keyword>
<protein>
    <submittedName>
        <fullName evidence="1">Uncharacterized protein</fullName>
    </submittedName>
</protein>
<proteinExistence type="predicted"/>
<dbReference type="EMBL" id="JAHHUM010002175">
    <property type="protein sequence ID" value="KAK5605703.1"/>
    <property type="molecule type" value="Genomic_DNA"/>
</dbReference>
<dbReference type="Proteomes" id="UP001311232">
    <property type="component" value="Unassembled WGS sequence"/>
</dbReference>
<evidence type="ECO:0000313" key="2">
    <source>
        <dbReference type="Proteomes" id="UP001311232"/>
    </source>
</evidence>
<comment type="caution">
    <text evidence="1">The sequence shown here is derived from an EMBL/GenBank/DDBJ whole genome shotgun (WGS) entry which is preliminary data.</text>
</comment>
<name>A0AAV9R9L5_9TELE</name>
<sequence>MAISQQSPNRYLILVPNPPPSFTIKVPFQFVSIHPHLTSPFLSAAVVHALSAAGMLNAHFTHFAQRFAYLRVNCCECSRCSRKMREGRRKRETDGRWKKRDCFSYMTIPVDLNYRHAPTLHAP</sequence>
<accession>A0AAV9R9L5</accession>
<organism evidence="1 2">
    <name type="scientific">Crenichthys baileyi</name>
    <name type="common">White River springfish</name>
    <dbReference type="NCBI Taxonomy" id="28760"/>
    <lineage>
        <taxon>Eukaryota</taxon>
        <taxon>Metazoa</taxon>
        <taxon>Chordata</taxon>
        <taxon>Craniata</taxon>
        <taxon>Vertebrata</taxon>
        <taxon>Euteleostomi</taxon>
        <taxon>Actinopterygii</taxon>
        <taxon>Neopterygii</taxon>
        <taxon>Teleostei</taxon>
        <taxon>Neoteleostei</taxon>
        <taxon>Acanthomorphata</taxon>
        <taxon>Ovalentaria</taxon>
        <taxon>Atherinomorphae</taxon>
        <taxon>Cyprinodontiformes</taxon>
        <taxon>Goodeidae</taxon>
        <taxon>Crenichthys</taxon>
    </lineage>
</organism>
<evidence type="ECO:0000313" key="1">
    <source>
        <dbReference type="EMBL" id="KAK5605703.1"/>
    </source>
</evidence>
<gene>
    <name evidence="1" type="ORF">CRENBAI_007350</name>
</gene>